<dbReference type="PANTHER" id="PTHR43877">
    <property type="entry name" value="AMINOALKYLPHOSPHONATE N-ACETYLTRANSFERASE-RELATED-RELATED"/>
    <property type="match status" value="1"/>
</dbReference>
<evidence type="ECO:0000313" key="5">
    <source>
        <dbReference type="Proteomes" id="UP000249364"/>
    </source>
</evidence>
<evidence type="ECO:0000259" key="3">
    <source>
        <dbReference type="PROSITE" id="PS51186"/>
    </source>
</evidence>
<dbReference type="PROSITE" id="PS51186">
    <property type="entry name" value="GNAT"/>
    <property type="match status" value="1"/>
</dbReference>
<dbReference type="InterPro" id="IPR016181">
    <property type="entry name" value="Acyl_CoA_acyltransferase"/>
</dbReference>
<gene>
    <name evidence="4" type="ORF">LY56_00147</name>
</gene>
<accession>A0A2W7R1K7</accession>
<evidence type="ECO:0000313" key="4">
    <source>
        <dbReference type="EMBL" id="PZX47999.1"/>
    </source>
</evidence>
<protein>
    <submittedName>
        <fullName evidence="4">ElaA protein</fullName>
    </submittedName>
</protein>
<dbReference type="AlphaFoldDB" id="A0A2W7R1K7"/>
<comment type="caution">
    <text evidence="4">The sequence shown here is derived from an EMBL/GenBank/DDBJ whole genome shotgun (WGS) entry which is preliminary data.</text>
</comment>
<proteinExistence type="predicted"/>
<dbReference type="GO" id="GO:0016747">
    <property type="term" value="F:acyltransferase activity, transferring groups other than amino-acyl groups"/>
    <property type="evidence" value="ECO:0007669"/>
    <property type="project" value="InterPro"/>
</dbReference>
<dbReference type="OrthoDB" id="9796171at2"/>
<keyword evidence="1" id="KW-0808">Transferase</keyword>
<reference evidence="4 5" key="1">
    <citation type="submission" date="2018-06" db="EMBL/GenBank/DDBJ databases">
        <title>Genomic Encyclopedia of Archaeal and Bacterial Type Strains, Phase II (KMG-II): from individual species to whole genera.</title>
        <authorList>
            <person name="Goeker M."/>
        </authorList>
    </citation>
    <scope>NUCLEOTIDE SEQUENCE [LARGE SCALE GENOMIC DNA]</scope>
    <source>
        <strain evidence="4 5">DSM 13087</strain>
    </source>
</reference>
<keyword evidence="2" id="KW-0012">Acyltransferase</keyword>
<dbReference type="Pfam" id="PF13673">
    <property type="entry name" value="Acetyltransf_10"/>
    <property type="match status" value="1"/>
</dbReference>
<evidence type="ECO:0000256" key="2">
    <source>
        <dbReference type="ARBA" id="ARBA00023315"/>
    </source>
</evidence>
<dbReference type="Proteomes" id="UP000249364">
    <property type="component" value="Unassembled WGS sequence"/>
</dbReference>
<keyword evidence="5" id="KW-1185">Reference proteome</keyword>
<name>A0A2W7R1K7_9RHOB</name>
<dbReference type="STRING" id="121821.GCA_001870675_02220"/>
<dbReference type="SUPFAM" id="SSF55729">
    <property type="entry name" value="Acyl-CoA N-acyltransferases (Nat)"/>
    <property type="match status" value="1"/>
</dbReference>
<dbReference type="RefSeq" id="WP_071468913.1">
    <property type="nucleotide sequence ID" value="NZ_MEHT01000009.1"/>
</dbReference>
<dbReference type="CDD" id="cd04301">
    <property type="entry name" value="NAT_SF"/>
    <property type="match status" value="1"/>
</dbReference>
<organism evidence="4 5">
    <name type="scientific">Roseinatronobacter thiooxidans</name>
    <dbReference type="NCBI Taxonomy" id="121821"/>
    <lineage>
        <taxon>Bacteria</taxon>
        <taxon>Pseudomonadati</taxon>
        <taxon>Pseudomonadota</taxon>
        <taxon>Alphaproteobacteria</taxon>
        <taxon>Rhodobacterales</taxon>
        <taxon>Paracoccaceae</taxon>
        <taxon>Roseinatronobacter</taxon>
    </lineage>
</organism>
<dbReference type="EMBL" id="QKZQ01000001">
    <property type="protein sequence ID" value="PZX47999.1"/>
    <property type="molecule type" value="Genomic_DNA"/>
</dbReference>
<dbReference type="InterPro" id="IPR050832">
    <property type="entry name" value="Bact_Acetyltransf"/>
</dbReference>
<dbReference type="InterPro" id="IPR000182">
    <property type="entry name" value="GNAT_dom"/>
</dbReference>
<evidence type="ECO:0000256" key="1">
    <source>
        <dbReference type="ARBA" id="ARBA00022679"/>
    </source>
</evidence>
<dbReference type="Gene3D" id="3.40.630.30">
    <property type="match status" value="1"/>
</dbReference>
<feature type="domain" description="N-acetyltransferase" evidence="3">
    <location>
        <begin position="1"/>
        <end position="140"/>
    </location>
</feature>
<dbReference type="PANTHER" id="PTHR43877:SF2">
    <property type="entry name" value="AMINOALKYLPHOSPHONATE N-ACETYLTRANSFERASE-RELATED"/>
    <property type="match status" value="1"/>
</dbReference>
<sequence>MSLDVALTTDMATCHALRRVVFIEEQNVPEVEEVDGRDGDALHILARLDGQAVGCARILIAGETGKIGRVCVLRDLRGQGIGIALINAALAALRNVDGVTRAKLGAQTHAIGFYEALGFVAEGPEYLDAGIAHRDMARAL</sequence>